<evidence type="ECO:0000256" key="1">
    <source>
        <dbReference type="ARBA" id="ARBA00022670"/>
    </source>
</evidence>
<dbReference type="GO" id="GO:0006508">
    <property type="term" value="P:proteolysis"/>
    <property type="evidence" value="ECO:0007669"/>
    <property type="project" value="UniProtKB-KW"/>
</dbReference>
<dbReference type="InterPro" id="IPR025724">
    <property type="entry name" value="GAG-pre-integrase_dom"/>
</dbReference>
<reference evidence="5" key="1">
    <citation type="journal article" date="2015" name="Nat. Genet.">
        <title>The pineapple genome and the evolution of CAM photosynthesis.</title>
        <authorList>
            <person name="Ming R."/>
            <person name="VanBuren R."/>
            <person name="Wai C.M."/>
            <person name="Tang H."/>
            <person name="Schatz M.C."/>
            <person name="Bowers J.E."/>
            <person name="Lyons E."/>
            <person name="Wang M.L."/>
            <person name="Chen J."/>
            <person name="Biggers E."/>
            <person name="Zhang J."/>
            <person name="Huang L."/>
            <person name="Zhang L."/>
            <person name="Miao W."/>
            <person name="Zhang J."/>
            <person name="Ye Z."/>
            <person name="Miao C."/>
            <person name="Lin Z."/>
            <person name="Wang H."/>
            <person name="Zhou H."/>
            <person name="Yim W.C."/>
            <person name="Priest H.D."/>
            <person name="Zheng C."/>
            <person name="Woodhouse M."/>
            <person name="Edger P.P."/>
            <person name="Guyot R."/>
            <person name="Guo H.B."/>
            <person name="Guo H."/>
            <person name="Zheng G."/>
            <person name="Singh R."/>
            <person name="Sharma A."/>
            <person name="Min X."/>
            <person name="Zheng Y."/>
            <person name="Lee H."/>
            <person name="Gurtowski J."/>
            <person name="Sedlazeck F.J."/>
            <person name="Harkess A."/>
            <person name="McKain M.R."/>
            <person name="Liao Z."/>
            <person name="Fang J."/>
            <person name="Liu J."/>
            <person name="Zhang X."/>
            <person name="Zhang Q."/>
            <person name="Hu W."/>
            <person name="Qin Y."/>
            <person name="Wang K."/>
            <person name="Chen L.Y."/>
            <person name="Shirley N."/>
            <person name="Lin Y.R."/>
            <person name="Liu L.Y."/>
            <person name="Hernandez A.G."/>
            <person name="Wright C.L."/>
            <person name="Bulone V."/>
            <person name="Tuskan G.A."/>
            <person name="Heath K."/>
            <person name="Zee F."/>
            <person name="Moore P.H."/>
            <person name="Sunkar R."/>
            <person name="Leebens-Mack J.H."/>
            <person name="Mockler T."/>
            <person name="Bennetzen J.L."/>
            <person name="Freeling M."/>
            <person name="Sankoff D."/>
            <person name="Paterson A.H."/>
            <person name="Zhu X."/>
            <person name="Yang X."/>
            <person name="Smith J.A."/>
            <person name="Cushman J.C."/>
            <person name="Paull R.E."/>
            <person name="Yu Q."/>
        </authorList>
    </citation>
    <scope>NUCLEOTIDE SEQUENCE [LARGE SCALE GENOMIC DNA]</scope>
    <source>
        <strain evidence="5">cv. F153</strain>
    </source>
</reference>
<dbReference type="Gene3D" id="3.30.420.10">
    <property type="entry name" value="Ribonuclease H-like superfamily/Ribonuclease H"/>
    <property type="match status" value="1"/>
</dbReference>
<proteinExistence type="predicted"/>
<organism evidence="5 6">
    <name type="scientific">Ananas comosus</name>
    <name type="common">Pineapple</name>
    <name type="synonym">Ananas ananas</name>
    <dbReference type="NCBI Taxonomy" id="4615"/>
    <lineage>
        <taxon>Eukaryota</taxon>
        <taxon>Viridiplantae</taxon>
        <taxon>Streptophyta</taxon>
        <taxon>Embryophyta</taxon>
        <taxon>Tracheophyta</taxon>
        <taxon>Spermatophyta</taxon>
        <taxon>Magnoliopsida</taxon>
        <taxon>Liliopsida</taxon>
        <taxon>Poales</taxon>
        <taxon>Bromeliaceae</taxon>
        <taxon>Bromelioideae</taxon>
        <taxon>Ananas</taxon>
    </lineage>
</organism>
<dbReference type="Pfam" id="PF13976">
    <property type="entry name" value="gag_pre-integrs"/>
    <property type="match status" value="1"/>
</dbReference>
<gene>
    <name evidence="6" type="primary">LOC109726957</name>
</gene>
<accession>A0A6P5GUL4</accession>
<evidence type="ECO:0000259" key="4">
    <source>
        <dbReference type="Pfam" id="PF22936"/>
    </source>
</evidence>
<name>A0A6P5GUL4_ANACO</name>
<evidence type="ECO:0000313" key="5">
    <source>
        <dbReference type="Proteomes" id="UP000515123"/>
    </source>
</evidence>
<keyword evidence="1" id="KW-0645">Protease</keyword>
<keyword evidence="1" id="KW-0378">Hydrolase</keyword>
<feature type="transmembrane region" description="Helical" evidence="2">
    <location>
        <begin position="840"/>
        <end position="860"/>
    </location>
</feature>
<dbReference type="GO" id="GO:0008233">
    <property type="term" value="F:peptidase activity"/>
    <property type="evidence" value="ECO:0007669"/>
    <property type="project" value="UniProtKB-KW"/>
</dbReference>
<dbReference type="GeneID" id="109726957"/>
<dbReference type="Proteomes" id="UP000515123">
    <property type="component" value="Linkage group 22"/>
</dbReference>
<dbReference type="InterPro" id="IPR036397">
    <property type="entry name" value="RNaseH_sf"/>
</dbReference>
<keyword evidence="2" id="KW-0472">Membrane</keyword>
<dbReference type="InterPro" id="IPR039537">
    <property type="entry name" value="Retrotran_Ty1/copia-like"/>
</dbReference>
<keyword evidence="2" id="KW-1133">Transmembrane helix</keyword>
<dbReference type="PANTHER" id="PTHR42648">
    <property type="entry name" value="TRANSPOSASE, PUTATIVE-RELATED"/>
    <property type="match status" value="1"/>
</dbReference>
<reference evidence="6" key="2">
    <citation type="submission" date="2025-08" db="UniProtKB">
        <authorList>
            <consortium name="RefSeq"/>
        </authorList>
    </citation>
    <scope>IDENTIFICATION</scope>
    <source>
        <tissue evidence="6">Leaf</tissue>
    </source>
</reference>
<protein>
    <submittedName>
        <fullName evidence="6">Uncharacterized protein LOC109726957 isoform X1</fullName>
    </submittedName>
</protein>
<keyword evidence="5" id="KW-1185">Reference proteome</keyword>
<dbReference type="OrthoDB" id="696605at2759"/>
<keyword evidence="2" id="KW-0812">Transmembrane</keyword>
<dbReference type="AlphaFoldDB" id="A0A6P5GUL4"/>
<dbReference type="GO" id="GO:0003676">
    <property type="term" value="F:nucleic acid binding"/>
    <property type="evidence" value="ECO:0007669"/>
    <property type="project" value="InterPro"/>
</dbReference>
<dbReference type="PANTHER" id="PTHR42648:SF28">
    <property type="entry name" value="TRANSPOSON-ENCODED PROTEIN WITH RIBONUCLEASE H-LIKE AND RETROVIRUS ZINC FINGER-LIKE DOMAINS"/>
    <property type="match status" value="1"/>
</dbReference>
<feature type="domain" description="Retrovirus-related Pol polyprotein from transposon TNT 1-94-like beta-barrel" evidence="4">
    <location>
        <begin position="591"/>
        <end position="665"/>
    </location>
</feature>
<sequence>MVGKMAIGTKWQQQTTSYNQSFEGTLQIARDFNQNLDILAQRIETLRKEEARRYEIMMEEEARRHEQLLELIRSRFVHAREEEITVQVPKEEKKLIPIPIPLEKRVSSLTNSVIDQPAAVKEVEQKHKTSLQIEANRMCKVKLRDSVSKPEELLKPLAAQPPLFKPAHNALNAYAASTKFGSTAEAAKNIAHNSKESIDYYLIEGAVPSEQTKTQGLSDGEEFITGKQCENSSLHLLPAQKKGALGAESETAKEGCEPQQVEEGNAYDAVIIKESNNQALLSLVDDRSLHSLIDFGAAKATKVGSTTFAPLIVKAGPEKLDNSYYPQFAKKEQGHQPLADSRKSRLKGSDTALGIDEMQKYKQVPFDPGPNEGTTHSIEGVRQDHNVWAKLRELRLEGLDRVPRTDWLKTYKPVLCDLEQDKVTIPNVEGVSHIPIITSELPMVIKHRAQVIVVRPYWIKPEATMEKTHACIQKPHREITDSTQKKEIVAILLEVNSQFHAKSFPRMDFLMFSGNNLRNWIGGYEQCFELHQINNQQEVEFAPMLRQQERSQDLRNQMLSPIISMTEACHVWNYVNLYKKLGTVLKMPHPCSRFLAYEQDKLQESDDTSGGCVTVGNGKAVNVLGIGTVKLKLTSGKTLILHNVQHSPEIRRNLISGSLLVQLGYKIVLESNKVVISKEEMFIGKGFVSEGLFKLNVLSFADNKNSSSSTSSTVILNTESCDIWHGRLGHVNLRSILKLSNLNLVPKFKIDPMSKCEICTQAKQPRKSFKSVPYRDTQILELIHSDVCDSNRGPTRGGSRFFVTFIDDYSKFCYTYLLKTKDEVLKEIRRRDNRRQKRSIVSYCFTLNILFLSCLFFSLYNSYNMQN</sequence>
<dbReference type="InterPro" id="IPR054722">
    <property type="entry name" value="PolX-like_BBD"/>
</dbReference>
<evidence type="ECO:0000256" key="2">
    <source>
        <dbReference type="SAM" id="Phobius"/>
    </source>
</evidence>
<dbReference type="SUPFAM" id="SSF53098">
    <property type="entry name" value="Ribonuclease H-like"/>
    <property type="match status" value="1"/>
</dbReference>
<dbReference type="Pfam" id="PF22936">
    <property type="entry name" value="Pol_BBD"/>
    <property type="match status" value="1"/>
</dbReference>
<dbReference type="InterPro" id="IPR012337">
    <property type="entry name" value="RNaseH-like_sf"/>
</dbReference>
<dbReference type="RefSeq" id="XP_020112371.1">
    <property type="nucleotide sequence ID" value="XM_020256782.1"/>
</dbReference>
<evidence type="ECO:0000313" key="6">
    <source>
        <dbReference type="RefSeq" id="XP_020112371.1"/>
    </source>
</evidence>
<feature type="domain" description="GAG-pre-integrase" evidence="3">
    <location>
        <begin position="695"/>
        <end position="764"/>
    </location>
</feature>
<evidence type="ECO:0000259" key="3">
    <source>
        <dbReference type="Pfam" id="PF13976"/>
    </source>
</evidence>